<dbReference type="KEGG" id="spao:SPAR_P01100"/>
<evidence type="ECO:0000313" key="2">
    <source>
        <dbReference type="RefSeq" id="XP_033769607.1"/>
    </source>
</evidence>
<organism evidence="2">
    <name type="scientific">Saccharomyces paradoxus</name>
    <name type="common">Yeast</name>
    <name type="synonym">Saccharomyces douglasii</name>
    <dbReference type="NCBI Taxonomy" id="27291"/>
    <lineage>
        <taxon>Eukaryota</taxon>
        <taxon>Fungi</taxon>
        <taxon>Dikarya</taxon>
        <taxon>Ascomycota</taxon>
        <taxon>Saccharomycotina</taxon>
        <taxon>Saccharomycetes</taxon>
        <taxon>Saccharomycetales</taxon>
        <taxon>Saccharomycetaceae</taxon>
        <taxon>Saccharomyces</taxon>
    </lineage>
</organism>
<keyword evidence="1" id="KW-0732">Signal</keyword>
<dbReference type="RefSeq" id="XP_033769607.1">
    <property type="nucleotide sequence ID" value="XM_033913716.1"/>
</dbReference>
<dbReference type="AlphaFoldDB" id="A0A8B8V0S4"/>
<sequence length="255" mass="27138">MIFKIFCSLLLVTSNFASALYVNETTSYTPYTKTLSPTYSISPQETTLTYSDETTTFYVTSTLYSTYWFTPSQPATITSTPTTSPATLTTSTNEYTTTYSDTDTTYTSTLTSTYIITLSAESLNEKAEQVSTSVTEIASTITESGSTYTSTLTSTLLVTVYNSQASDAMTTSTAGNAASNIDALEKLVSAEHQSQAVKITSADEDYCSASTVYVTVTSAAVTQLVTTTAEPVVKYITVTADASNVTGTANNGTNI</sequence>
<proteinExistence type="predicted"/>
<evidence type="ECO:0000256" key="1">
    <source>
        <dbReference type="SAM" id="SignalP"/>
    </source>
</evidence>
<protein>
    <submittedName>
        <fullName evidence="2">Svs1p</fullName>
    </submittedName>
</protein>
<gene>
    <name evidence="2" type="primary">SVS1</name>
    <name evidence="2" type="ORF">SPAR_P01100</name>
</gene>
<feature type="chain" id="PRO_5034294195" evidence="1">
    <location>
        <begin position="20"/>
        <end position="255"/>
    </location>
</feature>
<reference evidence="2" key="2">
    <citation type="submission" date="2020-01" db="EMBL/GenBank/DDBJ databases">
        <title>Population-level Yeast Reference Genomes.</title>
        <authorList>
            <person name="Yue J.-X."/>
        </authorList>
    </citation>
    <scope>NUCLEOTIDE SEQUENCE</scope>
    <source>
        <strain evidence="2">CBS432</strain>
    </source>
</reference>
<dbReference type="OrthoDB" id="4070126at2759"/>
<name>A0A8B8V0S4_SACPA</name>
<dbReference type="GeneID" id="54634052"/>
<accession>A0A8B8V0S4</accession>
<dbReference type="VEuPathDB" id="FungiDB:SPAR_P01100"/>
<feature type="signal peptide" evidence="1">
    <location>
        <begin position="1"/>
        <end position="19"/>
    </location>
</feature>
<reference evidence="2" key="4">
    <citation type="submission" date="2025-08" db="UniProtKB">
        <authorList>
            <consortium name="RefSeq"/>
        </authorList>
    </citation>
    <scope>IDENTIFICATION</scope>
    <source>
        <strain evidence="2">CBS432</strain>
    </source>
</reference>
<reference evidence="2" key="3">
    <citation type="submission" date="2025-07" db="EMBL/GenBank/DDBJ databases">
        <authorList>
            <consortium name="NCBI Genome Project"/>
        </authorList>
    </citation>
    <scope>NUCLEOTIDE SEQUENCE</scope>
    <source>
        <strain evidence="2">CBS432</strain>
    </source>
</reference>
<reference evidence="2" key="1">
    <citation type="journal article" date="2017" name="Nat. Genet.">
        <title>Contrasting evolutionary genome dynamics between domesticated and wild yeasts.</title>
        <authorList>
            <person name="Yue J.X."/>
            <person name="Li J."/>
            <person name="Aigrain L."/>
            <person name="Hallin J."/>
            <person name="Persson K."/>
            <person name="Oliver K."/>
            <person name="Bergstrom A."/>
            <person name="Coupland P."/>
            <person name="Warringer J."/>
            <person name="Lagomarsino M.C."/>
            <person name="Fischer G."/>
            <person name="Durbin R."/>
            <person name="Liti G."/>
        </authorList>
    </citation>
    <scope>NUCLEOTIDE SEQUENCE</scope>
    <source>
        <strain evidence="2">CBS432</strain>
    </source>
</reference>